<dbReference type="Pfam" id="PF04432">
    <property type="entry name" value="FrhB_FdhB_C"/>
    <property type="match status" value="1"/>
</dbReference>
<sequence>MICIESVIKKQLCSGCGLCASMFPDNIEMNKDGFFNRPKIKKNLNKKDMNVFSHICPGINQSAPGKAKYINQHVIWGNYKNSYTGYSNDEKIRYKASSGGILSQTAIHLLEKHMVDGVIHIKADPSNPIMNLASVSFTPNEVLSGAGSRYSPASPLENCLQVLNMYPNKKFCFIGKPCDVTALRNLMKIQKDISKRVPYLLSFFCAGTPSRDGVVHLLKKLKVEPKDIIKFDFRGNGWPGKTTVETLKDKKEMSYSESWGDILGPTIQHRCKICADGIGENADLVSADVWHSDENGYPLFEESDGEGLVLPRTNNGNLLVESMKEQQAVCLKPYSLDSLKSVQPTQYDRKGTFLVRALAKLATQYTIPRFSGQRGFSAALEIGLYKNFKSFLGSLLRSKQGKL</sequence>
<keyword evidence="3" id="KW-1185">Reference proteome</keyword>
<protein>
    <submittedName>
        <fullName evidence="2">Coenzyme F420 hydrogenase/dehydrogenase, beta subunit C-terminal domain</fullName>
    </submittedName>
</protein>
<evidence type="ECO:0000259" key="1">
    <source>
        <dbReference type="PROSITE" id="PS51379"/>
    </source>
</evidence>
<dbReference type="InterPro" id="IPR007516">
    <property type="entry name" value="Co_F420_Hydgase/DH_bsu_N"/>
</dbReference>
<evidence type="ECO:0000313" key="3">
    <source>
        <dbReference type="Proteomes" id="UP001589645"/>
    </source>
</evidence>
<dbReference type="InterPro" id="IPR045220">
    <property type="entry name" value="FRHB/FDHB/HCAR-like"/>
</dbReference>
<evidence type="ECO:0000313" key="2">
    <source>
        <dbReference type="EMBL" id="MFB9136404.1"/>
    </source>
</evidence>
<dbReference type="InterPro" id="IPR007525">
    <property type="entry name" value="FrhB_FdhB_C"/>
</dbReference>
<dbReference type="InterPro" id="IPR017896">
    <property type="entry name" value="4Fe4S_Fe-S-bd"/>
</dbReference>
<dbReference type="PANTHER" id="PTHR31332">
    <property type="entry name" value="7-HYDROXYMETHYL CHLOROPHYLL A REDUCTASE, CHLOROPLASTIC"/>
    <property type="match status" value="1"/>
</dbReference>
<gene>
    <name evidence="2" type="ORF">ACFFUV_15640</name>
</gene>
<organism evidence="2 3">
    <name type="scientific">Vibrio olivae</name>
    <dbReference type="NCBI Taxonomy" id="1243002"/>
    <lineage>
        <taxon>Bacteria</taxon>
        <taxon>Pseudomonadati</taxon>
        <taxon>Pseudomonadota</taxon>
        <taxon>Gammaproteobacteria</taxon>
        <taxon>Vibrionales</taxon>
        <taxon>Vibrionaceae</taxon>
        <taxon>Vibrio</taxon>
    </lineage>
</organism>
<dbReference type="Pfam" id="PF04422">
    <property type="entry name" value="FrhB_FdhB_N"/>
    <property type="match status" value="1"/>
</dbReference>
<feature type="domain" description="4Fe-4S ferredoxin-type" evidence="1">
    <location>
        <begin position="4"/>
        <end position="32"/>
    </location>
</feature>
<reference evidence="2 3" key="1">
    <citation type="submission" date="2024-09" db="EMBL/GenBank/DDBJ databases">
        <authorList>
            <person name="Sun Q."/>
            <person name="Mori K."/>
        </authorList>
    </citation>
    <scope>NUCLEOTIDE SEQUENCE [LARGE SCALE GENOMIC DNA]</scope>
    <source>
        <strain evidence="2 3">CECT 8064</strain>
    </source>
</reference>
<dbReference type="PROSITE" id="PS51379">
    <property type="entry name" value="4FE4S_FER_2"/>
    <property type="match status" value="1"/>
</dbReference>
<accession>A0ABV5HQ70</accession>
<dbReference type="PANTHER" id="PTHR31332:SF0">
    <property type="entry name" value="7-HYDROXYMETHYL CHLOROPHYLL A REDUCTASE, CHLOROPLASTIC"/>
    <property type="match status" value="1"/>
</dbReference>
<proteinExistence type="predicted"/>
<dbReference type="Proteomes" id="UP001589645">
    <property type="component" value="Unassembled WGS sequence"/>
</dbReference>
<name>A0ABV5HQ70_9VIBR</name>
<dbReference type="RefSeq" id="WP_390194516.1">
    <property type="nucleotide sequence ID" value="NZ_JBHMEP010000005.1"/>
</dbReference>
<dbReference type="Gene3D" id="3.30.70.20">
    <property type="match status" value="1"/>
</dbReference>
<dbReference type="EMBL" id="JBHMEP010000005">
    <property type="protein sequence ID" value="MFB9136404.1"/>
    <property type="molecule type" value="Genomic_DNA"/>
</dbReference>
<comment type="caution">
    <text evidence="2">The sequence shown here is derived from an EMBL/GenBank/DDBJ whole genome shotgun (WGS) entry which is preliminary data.</text>
</comment>